<dbReference type="InterPro" id="IPR055482">
    <property type="entry name" value="DUF7054"/>
</dbReference>
<dbReference type="OMA" id="CTDIFAS"/>
<dbReference type="InterPro" id="IPR040358">
    <property type="entry name" value="At4g22758-like"/>
</dbReference>
<dbReference type="AlphaFoldDB" id="A0A200QB38"/>
<dbReference type="InParanoid" id="A0A200QB38"/>
<dbReference type="STRING" id="56857.A0A200QB38"/>
<feature type="compositionally biased region" description="Basic residues" evidence="1">
    <location>
        <begin position="26"/>
        <end position="40"/>
    </location>
</feature>
<reference evidence="3 4" key="1">
    <citation type="journal article" date="2017" name="Mol. Plant">
        <title>The Genome of Medicinal Plant Macleaya cordata Provides New Insights into Benzylisoquinoline Alkaloids Metabolism.</title>
        <authorList>
            <person name="Liu X."/>
            <person name="Liu Y."/>
            <person name="Huang P."/>
            <person name="Ma Y."/>
            <person name="Qing Z."/>
            <person name="Tang Q."/>
            <person name="Cao H."/>
            <person name="Cheng P."/>
            <person name="Zheng Y."/>
            <person name="Yuan Z."/>
            <person name="Zhou Y."/>
            <person name="Liu J."/>
            <person name="Tang Z."/>
            <person name="Zhuo Y."/>
            <person name="Zhang Y."/>
            <person name="Yu L."/>
            <person name="Huang J."/>
            <person name="Yang P."/>
            <person name="Peng Q."/>
            <person name="Zhang J."/>
            <person name="Jiang W."/>
            <person name="Zhang Z."/>
            <person name="Lin K."/>
            <person name="Ro D.K."/>
            <person name="Chen X."/>
            <person name="Xiong X."/>
            <person name="Shang Y."/>
            <person name="Huang S."/>
            <person name="Zeng J."/>
        </authorList>
    </citation>
    <scope>NUCLEOTIDE SEQUENCE [LARGE SCALE GENOMIC DNA]</scope>
    <source>
        <strain evidence="4">cv. BLH2017</strain>
        <tissue evidence="3">Root</tissue>
    </source>
</reference>
<gene>
    <name evidence="3" type="ORF">BVC80_1827g37</name>
</gene>
<proteinExistence type="predicted"/>
<dbReference type="FunCoup" id="A0A200QB38">
    <property type="interactions" value="369"/>
</dbReference>
<feature type="domain" description="DUF7054" evidence="2">
    <location>
        <begin position="101"/>
        <end position="186"/>
    </location>
</feature>
<keyword evidence="4" id="KW-1185">Reference proteome</keyword>
<dbReference type="PANTHER" id="PTHR33270">
    <property type="entry name" value="BNAC05G50380D PROTEIN"/>
    <property type="match status" value="1"/>
</dbReference>
<dbReference type="Proteomes" id="UP000195402">
    <property type="component" value="Unassembled WGS sequence"/>
</dbReference>
<dbReference type="PANTHER" id="PTHR33270:SF6">
    <property type="entry name" value="OS02G0448600 PROTEIN"/>
    <property type="match status" value="1"/>
</dbReference>
<sequence>MSERKIRQRIPSIRQRIRIPNPSSSFRRRTPTPRRSKPSKSIRILQRCKSEPILLNVGFVYGNETRYSKPDMVLFRPHTCTDVLTSPFTSPSSSNFEKYEKDAKVVVNVTVEGSPGPVRTLVRLGASVEETIKLVVDKYGDEGRRPQLDWDAAGTEFELHHSHFSLESIKKTEKIGEVGRRSFYLRTYSSGRSTISINNDNDHHERLLLPDHHQKLVSSYYSAPDLGIVPAAAAAALGSSNINTDHLQAASSPAPIFVFFSSFVARKISKLGRRTRRLWKVYGRAYDTAQNLVHPPHTRFVRTYTRAFGSTPRNSTVKCK</sequence>
<organism evidence="3 4">
    <name type="scientific">Macleaya cordata</name>
    <name type="common">Five-seeded plume-poppy</name>
    <name type="synonym">Bocconia cordata</name>
    <dbReference type="NCBI Taxonomy" id="56857"/>
    <lineage>
        <taxon>Eukaryota</taxon>
        <taxon>Viridiplantae</taxon>
        <taxon>Streptophyta</taxon>
        <taxon>Embryophyta</taxon>
        <taxon>Tracheophyta</taxon>
        <taxon>Spermatophyta</taxon>
        <taxon>Magnoliopsida</taxon>
        <taxon>Ranunculales</taxon>
        <taxon>Papaveraceae</taxon>
        <taxon>Papaveroideae</taxon>
        <taxon>Macleaya</taxon>
    </lineage>
</organism>
<evidence type="ECO:0000313" key="3">
    <source>
        <dbReference type="EMBL" id="OVA07680.1"/>
    </source>
</evidence>
<comment type="caution">
    <text evidence="3">The sequence shown here is derived from an EMBL/GenBank/DDBJ whole genome shotgun (WGS) entry which is preliminary data.</text>
</comment>
<evidence type="ECO:0000313" key="4">
    <source>
        <dbReference type="Proteomes" id="UP000195402"/>
    </source>
</evidence>
<evidence type="ECO:0000256" key="1">
    <source>
        <dbReference type="SAM" id="MobiDB-lite"/>
    </source>
</evidence>
<accession>A0A200QB38</accession>
<evidence type="ECO:0000259" key="2">
    <source>
        <dbReference type="Pfam" id="PF23156"/>
    </source>
</evidence>
<dbReference type="OrthoDB" id="1885101at2759"/>
<feature type="compositionally biased region" description="Low complexity" evidence="1">
    <location>
        <begin position="9"/>
        <end position="25"/>
    </location>
</feature>
<dbReference type="EMBL" id="MVGT01002446">
    <property type="protein sequence ID" value="OVA07680.1"/>
    <property type="molecule type" value="Genomic_DNA"/>
</dbReference>
<name>A0A200QB38_MACCD</name>
<feature type="region of interest" description="Disordered" evidence="1">
    <location>
        <begin position="1"/>
        <end position="41"/>
    </location>
</feature>
<dbReference type="Pfam" id="PF23156">
    <property type="entry name" value="DUF7054"/>
    <property type="match status" value="1"/>
</dbReference>
<protein>
    <recommendedName>
        <fullName evidence="2">DUF7054 domain-containing protein</fullName>
    </recommendedName>
</protein>